<sequence>MKKILFLALLALFAGKTMAQDVKFPAVDSSPADIAYFPVNVAKAKDNSSPLIKVVYSRPSKKGREIFGILEQFGKVWRAGANEATEIKLYRPVIIGGKRIKAGSYSLFAIPNKEIWTIIINKQTDKWGLIYNHEKDIVRVDVPVKALTNTVESLCITFSQQDKGANLIIAWDKTYIELPIEIK</sequence>
<dbReference type="OrthoDB" id="195456at2"/>
<evidence type="ECO:0000313" key="3">
    <source>
        <dbReference type="Proteomes" id="UP000223749"/>
    </source>
</evidence>
<dbReference type="Pfam" id="PF11138">
    <property type="entry name" value="DUF2911"/>
    <property type="match status" value="1"/>
</dbReference>
<feature type="signal peptide" evidence="1">
    <location>
        <begin position="1"/>
        <end position="19"/>
    </location>
</feature>
<proteinExistence type="predicted"/>
<name>A0A2D1U9V4_9SPHI</name>
<dbReference type="AlphaFoldDB" id="A0A2D1U9V4"/>
<evidence type="ECO:0000256" key="1">
    <source>
        <dbReference type="SAM" id="SignalP"/>
    </source>
</evidence>
<dbReference type="KEGG" id="pgs:CPT03_18405"/>
<keyword evidence="3" id="KW-1185">Reference proteome</keyword>
<gene>
    <name evidence="2" type="ORF">CPT03_18405</name>
</gene>
<evidence type="ECO:0000313" key="2">
    <source>
        <dbReference type="EMBL" id="ATP58294.1"/>
    </source>
</evidence>
<protein>
    <recommendedName>
        <fullName evidence="4">Asparagine synthetase B</fullName>
    </recommendedName>
</protein>
<accession>A0A2D1U9V4</accession>
<reference evidence="2 3" key="1">
    <citation type="submission" date="2017-10" db="EMBL/GenBank/DDBJ databases">
        <title>Whole genome of Pedobacter ginsengisoli T01R-27 isolated from tomato rhizosphere.</title>
        <authorList>
            <person name="Weon H.-Y."/>
            <person name="Lee S.A."/>
            <person name="Sang M.K."/>
            <person name="Song J."/>
        </authorList>
    </citation>
    <scope>NUCLEOTIDE SEQUENCE [LARGE SCALE GENOMIC DNA]</scope>
    <source>
        <strain evidence="2 3">T01R-27</strain>
    </source>
</reference>
<organism evidence="2 3">
    <name type="scientific">Pedobacter ginsengisoli</name>
    <dbReference type="NCBI Taxonomy" id="363852"/>
    <lineage>
        <taxon>Bacteria</taxon>
        <taxon>Pseudomonadati</taxon>
        <taxon>Bacteroidota</taxon>
        <taxon>Sphingobacteriia</taxon>
        <taxon>Sphingobacteriales</taxon>
        <taxon>Sphingobacteriaceae</taxon>
        <taxon>Pedobacter</taxon>
    </lineage>
</organism>
<keyword evidence="1" id="KW-0732">Signal</keyword>
<dbReference type="InterPro" id="IPR021314">
    <property type="entry name" value="DUF2911"/>
</dbReference>
<dbReference type="RefSeq" id="WP_099440197.1">
    <property type="nucleotide sequence ID" value="NZ_CP024091.1"/>
</dbReference>
<feature type="chain" id="PRO_5013817011" description="Asparagine synthetase B" evidence="1">
    <location>
        <begin position="20"/>
        <end position="183"/>
    </location>
</feature>
<dbReference type="EMBL" id="CP024091">
    <property type="protein sequence ID" value="ATP58294.1"/>
    <property type="molecule type" value="Genomic_DNA"/>
</dbReference>
<dbReference type="Proteomes" id="UP000223749">
    <property type="component" value="Chromosome"/>
</dbReference>
<evidence type="ECO:0008006" key="4">
    <source>
        <dbReference type="Google" id="ProtNLM"/>
    </source>
</evidence>